<accession>A0A2T0ZXW1</accession>
<dbReference type="EMBL" id="PVUE01000011">
    <property type="protein sequence ID" value="PRZ41173.1"/>
    <property type="molecule type" value="Genomic_DNA"/>
</dbReference>
<proteinExistence type="predicted"/>
<name>A0A2T0ZXW1_9ACTN</name>
<organism evidence="2 3">
    <name type="scientific">Antricoccus suffuscus</name>
    <dbReference type="NCBI Taxonomy" id="1629062"/>
    <lineage>
        <taxon>Bacteria</taxon>
        <taxon>Bacillati</taxon>
        <taxon>Actinomycetota</taxon>
        <taxon>Actinomycetes</taxon>
        <taxon>Geodermatophilales</taxon>
        <taxon>Antricoccaceae</taxon>
        <taxon>Antricoccus</taxon>
    </lineage>
</organism>
<gene>
    <name evidence="2" type="ORF">CLV47_11149</name>
</gene>
<dbReference type="OrthoDB" id="9771302at2"/>
<dbReference type="InterPro" id="IPR051207">
    <property type="entry name" value="ComplexI_NDUFA9_subunit"/>
</dbReference>
<dbReference type="PANTHER" id="PTHR12126:SF11">
    <property type="entry name" value="NADH DEHYDROGENASE [UBIQUINONE] 1 ALPHA SUBCOMPLEX SUBUNIT 9, MITOCHONDRIAL"/>
    <property type="match status" value="1"/>
</dbReference>
<dbReference type="RefSeq" id="WP_106349553.1">
    <property type="nucleotide sequence ID" value="NZ_PVUE01000011.1"/>
</dbReference>
<protein>
    <submittedName>
        <fullName evidence="2">Uncharacterized protein YbjT (DUF2867 family)</fullName>
    </submittedName>
</protein>
<evidence type="ECO:0000313" key="3">
    <source>
        <dbReference type="Proteomes" id="UP000237752"/>
    </source>
</evidence>
<dbReference type="InterPro" id="IPR016040">
    <property type="entry name" value="NAD(P)-bd_dom"/>
</dbReference>
<dbReference type="Proteomes" id="UP000237752">
    <property type="component" value="Unassembled WGS sequence"/>
</dbReference>
<evidence type="ECO:0000259" key="1">
    <source>
        <dbReference type="Pfam" id="PF13460"/>
    </source>
</evidence>
<dbReference type="AlphaFoldDB" id="A0A2T0ZXW1"/>
<keyword evidence="3" id="KW-1185">Reference proteome</keyword>
<dbReference type="Pfam" id="PF13460">
    <property type="entry name" value="NAD_binding_10"/>
    <property type="match status" value="1"/>
</dbReference>
<dbReference type="GO" id="GO:0044877">
    <property type="term" value="F:protein-containing complex binding"/>
    <property type="evidence" value="ECO:0007669"/>
    <property type="project" value="TreeGrafter"/>
</dbReference>
<dbReference type="Gene3D" id="3.40.50.720">
    <property type="entry name" value="NAD(P)-binding Rossmann-like Domain"/>
    <property type="match status" value="1"/>
</dbReference>
<feature type="domain" description="NAD(P)-binding" evidence="1">
    <location>
        <begin position="8"/>
        <end position="143"/>
    </location>
</feature>
<reference evidence="2 3" key="1">
    <citation type="submission" date="2018-03" db="EMBL/GenBank/DDBJ databases">
        <title>Genomic Encyclopedia of Archaeal and Bacterial Type Strains, Phase II (KMG-II): from individual species to whole genera.</title>
        <authorList>
            <person name="Goeker M."/>
        </authorList>
    </citation>
    <scope>NUCLEOTIDE SEQUENCE [LARGE SCALE GENOMIC DNA]</scope>
    <source>
        <strain evidence="2 3">DSM 100065</strain>
    </source>
</reference>
<sequence length="255" mass="26497">MGKLLVTGATGTLGTPIVTRLLDLGHEVRAASRSAPHNTAGIGGKFPYRIDFATATPTEVEAAVDGMDTVIHCATSGRSKRDVEMTRALVAAATAKAAHFVYISIVGIDDIPLGYYKGKAAAERVIARSDVSWSILRTTQFHNLVASMCAGIARIPAIAPIPKGVSFQPIAVGEVADRLVEIATGPAIGRATDMGGPEVGRLHEFFGAWAAHNGVRRRAVSVPLPGAVGKALRQGGNLAPDHAVGSGTFAQFLAE</sequence>
<dbReference type="InterPro" id="IPR036291">
    <property type="entry name" value="NAD(P)-bd_dom_sf"/>
</dbReference>
<dbReference type="SUPFAM" id="SSF51735">
    <property type="entry name" value="NAD(P)-binding Rossmann-fold domains"/>
    <property type="match status" value="1"/>
</dbReference>
<evidence type="ECO:0000313" key="2">
    <source>
        <dbReference type="EMBL" id="PRZ41173.1"/>
    </source>
</evidence>
<dbReference type="PANTHER" id="PTHR12126">
    <property type="entry name" value="NADH-UBIQUINONE OXIDOREDUCTASE 39 KDA SUBUNIT-RELATED"/>
    <property type="match status" value="1"/>
</dbReference>
<comment type="caution">
    <text evidence="2">The sequence shown here is derived from an EMBL/GenBank/DDBJ whole genome shotgun (WGS) entry which is preliminary data.</text>
</comment>